<feature type="domain" description="HTH crp-type" evidence="2">
    <location>
        <begin position="65"/>
        <end position="118"/>
    </location>
</feature>
<dbReference type="KEGG" id="red:roselon_03258"/>
<dbReference type="Pfam" id="PF13412">
    <property type="entry name" value="HTH_24"/>
    <property type="match status" value="1"/>
</dbReference>
<evidence type="ECO:0000313" key="4">
    <source>
        <dbReference type="Proteomes" id="UP000019593"/>
    </source>
</evidence>
<sequence>MTLYGSSFSCQYITSRELFMIVVSAGSRRSPIRFVKPMASHDRQNAHENAHYGANQQGTRERNERLILTLLRRTPGLAKAEIARRTGLSAQTVSRLIAALENDGLILRGAPQRGRVGQPSIPLSLDPEGAFFFGLKVGRRSAELVATDFLGRIVGREKQIYDYPDFTTVLEGCFKAINRLIERLGPARARRLAGLGIAMPFHLWEWAPRIGVPNDAMSDWKTRDLKSELERHLSIPVFLQNDATAACSAELVFGDTSRPPNFASFHVAFFIGGGLVLRGSIYAGAHGNAAGFGPLPVPDSTGRMHPLIDAASLSNLERRLLENGVDSQQIWMDPEGWSIPEHLLLDWTENAAFALAQAVRATQTVLDLDAILIDGWLPRNLRAALTDGVRAELEQIDMTGMAVPAITAGTIGADARTLGAASLPLTARFLVELPD</sequence>
<proteinExistence type="inferred from homology"/>
<keyword evidence="4" id="KW-1185">Reference proteome</keyword>
<dbReference type="STRING" id="1294273.roselon_03258"/>
<protein>
    <submittedName>
        <fullName evidence="3">Transcriptional regulator FrcR for fructose utilization, ROK family</fullName>
    </submittedName>
</protein>
<dbReference type="PANTHER" id="PTHR18964:SF149">
    <property type="entry name" value="BIFUNCTIONAL UDP-N-ACETYLGLUCOSAMINE 2-EPIMERASE_N-ACETYLMANNOSAMINE KINASE"/>
    <property type="match status" value="1"/>
</dbReference>
<gene>
    <name evidence="3" type="ORF">roselon_03258</name>
</gene>
<dbReference type="InterPro" id="IPR043129">
    <property type="entry name" value="ATPase_NBD"/>
</dbReference>
<dbReference type="InterPro" id="IPR036388">
    <property type="entry name" value="WH-like_DNA-bd_sf"/>
</dbReference>
<reference evidence="3 4" key="1">
    <citation type="submission" date="2013-03" db="EMBL/GenBank/DDBJ databases">
        <authorList>
            <person name="Fiebig A."/>
            <person name="Goeker M."/>
            <person name="Klenk H.-P.P."/>
        </authorList>
    </citation>
    <scope>NUCLEOTIDE SEQUENCE [LARGE SCALE GENOMIC DNA]</scope>
    <source>
        <strain evidence="4">DSM 19469</strain>
    </source>
</reference>
<dbReference type="SMART" id="SM00419">
    <property type="entry name" value="HTH_CRP"/>
    <property type="match status" value="1"/>
</dbReference>
<comment type="similarity">
    <text evidence="1">Belongs to the ROK (NagC/XylR) family.</text>
</comment>
<dbReference type="AlphaFoldDB" id="W8RWF4"/>
<dbReference type="CDD" id="cd23763">
    <property type="entry name" value="ASKHA_ATPase_ROK"/>
    <property type="match status" value="1"/>
</dbReference>
<dbReference type="GO" id="GO:0003677">
    <property type="term" value="F:DNA binding"/>
    <property type="evidence" value="ECO:0007669"/>
    <property type="project" value="InterPro"/>
</dbReference>
<name>W8RWF4_9RHOB</name>
<evidence type="ECO:0000256" key="1">
    <source>
        <dbReference type="ARBA" id="ARBA00006479"/>
    </source>
</evidence>
<dbReference type="Gene3D" id="1.10.10.10">
    <property type="entry name" value="Winged helix-like DNA-binding domain superfamily/Winged helix DNA-binding domain"/>
    <property type="match status" value="1"/>
</dbReference>
<dbReference type="PATRIC" id="fig|1294273.3.peg.3217"/>
<dbReference type="PANTHER" id="PTHR18964">
    <property type="entry name" value="ROK (REPRESSOR, ORF, KINASE) FAMILY"/>
    <property type="match status" value="1"/>
</dbReference>
<dbReference type="Pfam" id="PF00480">
    <property type="entry name" value="ROK"/>
    <property type="match status" value="1"/>
</dbReference>
<accession>W8RWF4</accession>
<evidence type="ECO:0000313" key="3">
    <source>
        <dbReference type="EMBL" id="AHM05519.1"/>
    </source>
</evidence>
<dbReference type="InterPro" id="IPR000600">
    <property type="entry name" value="ROK"/>
</dbReference>
<dbReference type="GO" id="GO:0006355">
    <property type="term" value="P:regulation of DNA-templated transcription"/>
    <property type="evidence" value="ECO:0007669"/>
    <property type="project" value="InterPro"/>
</dbReference>
<dbReference type="HOGENOM" id="CLU_036604_13_0_5"/>
<dbReference type="eggNOG" id="COG1940">
    <property type="taxonomic scope" value="Bacteria"/>
</dbReference>
<evidence type="ECO:0000259" key="2">
    <source>
        <dbReference type="SMART" id="SM00419"/>
    </source>
</evidence>
<dbReference type="CDD" id="cd00092">
    <property type="entry name" value="HTH_CRP"/>
    <property type="match status" value="1"/>
</dbReference>
<dbReference type="eggNOG" id="COG2345">
    <property type="taxonomic scope" value="Bacteria"/>
</dbReference>
<dbReference type="Proteomes" id="UP000019593">
    <property type="component" value="Chromosome"/>
</dbReference>
<dbReference type="SUPFAM" id="SSF53067">
    <property type="entry name" value="Actin-like ATPase domain"/>
    <property type="match status" value="1"/>
</dbReference>
<dbReference type="InterPro" id="IPR012318">
    <property type="entry name" value="HTH_CRP"/>
</dbReference>
<dbReference type="SUPFAM" id="SSF46785">
    <property type="entry name" value="Winged helix' DNA-binding domain"/>
    <property type="match status" value="1"/>
</dbReference>
<dbReference type="Gene3D" id="3.30.420.40">
    <property type="match status" value="2"/>
</dbReference>
<organism evidence="3 4">
    <name type="scientific">Roseicyclus elongatus DSM 19469</name>
    <dbReference type="NCBI Taxonomy" id="1294273"/>
    <lineage>
        <taxon>Bacteria</taxon>
        <taxon>Pseudomonadati</taxon>
        <taxon>Pseudomonadota</taxon>
        <taxon>Alphaproteobacteria</taxon>
        <taxon>Rhodobacterales</taxon>
        <taxon>Roseobacteraceae</taxon>
        <taxon>Roseicyclus</taxon>
    </lineage>
</organism>
<dbReference type="EMBL" id="CP004372">
    <property type="protein sequence ID" value="AHM05519.1"/>
    <property type="molecule type" value="Genomic_DNA"/>
</dbReference>
<dbReference type="InterPro" id="IPR036390">
    <property type="entry name" value="WH_DNA-bd_sf"/>
</dbReference>